<dbReference type="AlphaFoldDB" id="A0A2D4IB17"/>
<evidence type="ECO:0000313" key="1">
    <source>
        <dbReference type="EMBL" id="LAA81416.1"/>
    </source>
</evidence>
<sequence>MLVGAEDFFGLGLSNWPISEQLTFFKERQDKGYPWDWTRGSLHGSQHLCRRHNSVTRTQHWVPEKRKNIARKYYLPTKENICSSELKGGILGTLSLLVFKQAPSTKNSSKHYLLF</sequence>
<organism evidence="1">
    <name type="scientific">Micrurus lemniscatus lemniscatus</name>
    <dbReference type="NCBI Taxonomy" id="129467"/>
    <lineage>
        <taxon>Eukaryota</taxon>
        <taxon>Metazoa</taxon>
        <taxon>Chordata</taxon>
        <taxon>Craniata</taxon>
        <taxon>Vertebrata</taxon>
        <taxon>Euteleostomi</taxon>
        <taxon>Lepidosauria</taxon>
        <taxon>Squamata</taxon>
        <taxon>Bifurcata</taxon>
        <taxon>Unidentata</taxon>
        <taxon>Episquamata</taxon>
        <taxon>Toxicofera</taxon>
        <taxon>Serpentes</taxon>
        <taxon>Colubroidea</taxon>
        <taxon>Elapidae</taxon>
        <taxon>Elapinae</taxon>
        <taxon>Micrurus</taxon>
    </lineage>
</organism>
<accession>A0A2D4IB17</accession>
<dbReference type="EMBL" id="IACK01090025">
    <property type="protein sequence ID" value="LAA81416.1"/>
    <property type="molecule type" value="Transcribed_RNA"/>
</dbReference>
<proteinExistence type="predicted"/>
<protein>
    <submittedName>
        <fullName evidence="1">Uncharacterized protein</fullName>
    </submittedName>
</protein>
<name>A0A2D4IB17_MICLE</name>
<reference evidence="1" key="1">
    <citation type="submission" date="2017-07" db="EMBL/GenBank/DDBJ databases">
        <authorList>
            <person name="Mikheyev A."/>
            <person name="Grau M."/>
        </authorList>
    </citation>
    <scope>NUCLEOTIDE SEQUENCE</scope>
    <source>
        <tissue evidence="1">Venom_gland</tissue>
    </source>
</reference>
<reference evidence="1" key="2">
    <citation type="submission" date="2017-11" db="EMBL/GenBank/DDBJ databases">
        <title>Coralsnake Venomics: Analyses of Venom Gland Transcriptomes and Proteomes of Six Brazilian Taxa.</title>
        <authorList>
            <person name="Aird S.D."/>
            <person name="Jorge da Silva N."/>
            <person name="Qiu L."/>
            <person name="Villar-Briones A."/>
            <person name="Aparecida-Saddi V."/>
            <person name="Campos-Telles M.P."/>
            <person name="Grau M."/>
            <person name="Mikheyev A.S."/>
        </authorList>
    </citation>
    <scope>NUCLEOTIDE SEQUENCE</scope>
    <source>
        <tissue evidence="1">Venom_gland</tissue>
    </source>
</reference>